<dbReference type="AlphaFoldDB" id="A0AAN7NKC7"/>
<reference evidence="1 2" key="1">
    <citation type="journal article" date="2023" name="J. Hered.">
        <title>Chromosome-level genome of the wood stork (Mycteria americana) provides insight into avian chromosome evolution.</title>
        <authorList>
            <person name="Flamio R. Jr."/>
            <person name="Ramstad K.M."/>
        </authorList>
    </citation>
    <scope>NUCLEOTIDE SEQUENCE [LARGE SCALE GENOMIC DNA]</scope>
    <source>
        <strain evidence="1">JAX WOST 10</strain>
    </source>
</reference>
<proteinExistence type="predicted"/>
<dbReference type="EMBL" id="JAUNZN010000002">
    <property type="protein sequence ID" value="KAK4825999.1"/>
    <property type="molecule type" value="Genomic_DNA"/>
</dbReference>
<evidence type="ECO:0000313" key="1">
    <source>
        <dbReference type="EMBL" id="KAK4825999.1"/>
    </source>
</evidence>
<organism evidence="1 2">
    <name type="scientific">Mycteria americana</name>
    <name type="common">Wood stork</name>
    <dbReference type="NCBI Taxonomy" id="33587"/>
    <lineage>
        <taxon>Eukaryota</taxon>
        <taxon>Metazoa</taxon>
        <taxon>Chordata</taxon>
        <taxon>Craniata</taxon>
        <taxon>Vertebrata</taxon>
        <taxon>Euteleostomi</taxon>
        <taxon>Archelosauria</taxon>
        <taxon>Archosauria</taxon>
        <taxon>Dinosauria</taxon>
        <taxon>Saurischia</taxon>
        <taxon>Theropoda</taxon>
        <taxon>Coelurosauria</taxon>
        <taxon>Aves</taxon>
        <taxon>Neognathae</taxon>
        <taxon>Neoaves</taxon>
        <taxon>Aequornithes</taxon>
        <taxon>Ciconiiformes</taxon>
        <taxon>Ciconiidae</taxon>
        <taxon>Mycteria</taxon>
    </lineage>
</organism>
<evidence type="ECO:0000313" key="2">
    <source>
        <dbReference type="Proteomes" id="UP001333110"/>
    </source>
</evidence>
<accession>A0AAN7NKC7</accession>
<keyword evidence="2" id="KW-1185">Reference proteome</keyword>
<name>A0AAN7NKC7_MYCAM</name>
<dbReference type="Proteomes" id="UP001333110">
    <property type="component" value="Unassembled WGS sequence"/>
</dbReference>
<protein>
    <submittedName>
        <fullName evidence="1">Uncharacterized protein</fullName>
    </submittedName>
</protein>
<comment type="caution">
    <text evidence="1">The sequence shown here is derived from an EMBL/GenBank/DDBJ whole genome shotgun (WGS) entry which is preliminary data.</text>
</comment>
<gene>
    <name evidence="1" type="ORF">QYF61_003761</name>
</gene>
<sequence>MWPTAECSGGLVTQDTEKAEVLDAFCASVFTGKALLGNLYWAVFTGLASTRKVQTYWSESSAGPRRRLRDWNISCEERLREWAPFSLEERRLRGDLVSVCKHLKGGSEGEGDRRFSAVSAARTPVVWPMLRNILRLRWAFHCPALIKDCDSTSSSSPPCSSANSCHSWQREWEEISFCAFPDLFLLLCRLPCYQPREATGSCEDERDLMPCSFLLWVLMGYPMPLLSDLTSYQIATPPRPRSQATEEVALKLQTLRPRHLAAKLSEERRQQVSILDELQAAKTNSY</sequence>